<name>A0A0E9PDZ8_ANGAN</name>
<proteinExistence type="predicted"/>
<reference evidence="1" key="1">
    <citation type="submission" date="2014-11" db="EMBL/GenBank/DDBJ databases">
        <authorList>
            <person name="Amaro Gonzalez C."/>
        </authorList>
    </citation>
    <scope>NUCLEOTIDE SEQUENCE</scope>
</reference>
<dbReference type="AlphaFoldDB" id="A0A0E9PDZ8"/>
<reference evidence="1" key="2">
    <citation type="journal article" date="2015" name="Fish Shellfish Immunol.">
        <title>Early steps in the European eel (Anguilla anguilla)-Vibrio vulnificus interaction in the gills: Role of the RtxA13 toxin.</title>
        <authorList>
            <person name="Callol A."/>
            <person name="Pajuelo D."/>
            <person name="Ebbesson L."/>
            <person name="Teles M."/>
            <person name="MacKenzie S."/>
            <person name="Amaro C."/>
        </authorList>
    </citation>
    <scope>NUCLEOTIDE SEQUENCE</scope>
</reference>
<accession>A0A0E9PDZ8</accession>
<evidence type="ECO:0000313" key="1">
    <source>
        <dbReference type="EMBL" id="JAH02512.1"/>
    </source>
</evidence>
<organism evidence="1">
    <name type="scientific">Anguilla anguilla</name>
    <name type="common">European freshwater eel</name>
    <name type="synonym">Muraena anguilla</name>
    <dbReference type="NCBI Taxonomy" id="7936"/>
    <lineage>
        <taxon>Eukaryota</taxon>
        <taxon>Metazoa</taxon>
        <taxon>Chordata</taxon>
        <taxon>Craniata</taxon>
        <taxon>Vertebrata</taxon>
        <taxon>Euteleostomi</taxon>
        <taxon>Actinopterygii</taxon>
        <taxon>Neopterygii</taxon>
        <taxon>Teleostei</taxon>
        <taxon>Anguilliformes</taxon>
        <taxon>Anguillidae</taxon>
        <taxon>Anguilla</taxon>
    </lineage>
</organism>
<sequence length="39" mass="4359">MDVGSNGSRLLTTFLMELELDSPYDSPSIHKRTKVTDCT</sequence>
<protein>
    <submittedName>
        <fullName evidence="1">Uncharacterized protein</fullName>
    </submittedName>
</protein>
<dbReference type="EMBL" id="GBXM01106065">
    <property type="protein sequence ID" value="JAH02512.1"/>
    <property type="molecule type" value="Transcribed_RNA"/>
</dbReference>